<feature type="compositionally biased region" description="Low complexity" evidence="3">
    <location>
        <begin position="418"/>
        <end position="429"/>
    </location>
</feature>
<evidence type="ECO:0000313" key="5">
    <source>
        <dbReference type="EMBL" id="KAE8251068.1"/>
    </source>
</evidence>
<accession>A0A8X7MVQ5</accession>
<feature type="compositionally biased region" description="Polar residues" evidence="3">
    <location>
        <begin position="77"/>
        <end position="91"/>
    </location>
</feature>
<reference evidence="5" key="1">
    <citation type="submission" date="2016-04" db="EMBL/GenBank/DDBJ databases">
        <authorList>
            <person name="Nguyen H.D."/>
            <person name="Samba Siva P."/>
            <person name="Cullis J."/>
            <person name="Levesque C.A."/>
            <person name="Hambleton S."/>
        </authorList>
    </citation>
    <scope>NUCLEOTIDE SEQUENCE</scope>
    <source>
        <strain evidence="5">DAOMC 236426</strain>
    </source>
</reference>
<feature type="region of interest" description="Disordered" evidence="3">
    <location>
        <begin position="852"/>
        <end position="877"/>
    </location>
</feature>
<feature type="region of interest" description="Disordered" evidence="3">
    <location>
        <begin position="475"/>
        <end position="616"/>
    </location>
</feature>
<feature type="domain" description="DH" evidence="4">
    <location>
        <begin position="667"/>
        <end position="816"/>
    </location>
</feature>
<comment type="subcellular location">
    <subcellularLocation>
        <location evidence="1">Cytoplasm</location>
    </subcellularLocation>
</comment>
<feature type="compositionally biased region" description="Low complexity" evidence="3">
    <location>
        <begin position="123"/>
        <end position="132"/>
    </location>
</feature>
<feature type="compositionally biased region" description="Gly residues" evidence="3">
    <location>
        <begin position="938"/>
        <end position="962"/>
    </location>
</feature>
<reference evidence="5" key="2">
    <citation type="journal article" date="2019" name="IMA Fungus">
        <title>Genome sequencing and comparison of five Tilletia species to identify candidate genes for the detection of regulated species infecting wheat.</title>
        <authorList>
            <person name="Nguyen H.D.T."/>
            <person name="Sultana T."/>
            <person name="Kesanakurti P."/>
            <person name="Hambleton S."/>
        </authorList>
    </citation>
    <scope>NUCLEOTIDE SEQUENCE</scope>
    <source>
        <strain evidence="5">DAOMC 236426</strain>
    </source>
</reference>
<feature type="region of interest" description="Disordered" evidence="3">
    <location>
        <begin position="1109"/>
        <end position="1401"/>
    </location>
</feature>
<name>A0A8X7MVQ5_9BASI</name>
<feature type="compositionally biased region" description="Polar residues" evidence="3">
    <location>
        <begin position="208"/>
        <end position="230"/>
    </location>
</feature>
<dbReference type="Gene3D" id="1.20.900.10">
    <property type="entry name" value="Dbl homology (DH) domain"/>
    <property type="match status" value="2"/>
</dbReference>
<dbReference type="SUPFAM" id="SSF48065">
    <property type="entry name" value="DBL homology domain (DH-domain)"/>
    <property type="match status" value="1"/>
</dbReference>
<feature type="compositionally biased region" description="Gly residues" evidence="3">
    <location>
        <begin position="244"/>
        <end position="270"/>
    </location>
</feature>
<feature type="compositionally biased region" description="Gly residues" evidence="3">
    <location>
        <begin position="430"/>
        <end position="440"/>
    </location>
</feature>
<feature type="compositionally biased region" description="Low complexity" evidence="3">
    <location>
        <begin position="1355"/>
        <end position="1371"/>
    </location>
</feature>
<feature type="compositionally biased region" description="Low complexity" evidence="3">
    <location>
        <begin position="541"/>
        <end position="558"/>
    </location>
</feature>
<feature type="compositionally biased region" description="Basic and acidic residues" evidence="3">
    <location>
        <begin position="852"/>
        <end position="870"/>
    </location>
</feature>
<dbReference type="GO" id="GO:0005737">
    <property type="term" value="C:cytoplasm"/>
    <property type="evidence" value="ECO:0007669"/>
    <property type="project" value="UniProtKB-SubCell"/>
</dbReference>
<dbReference type="Proteomes" id="UP000077684">
    <property type="component" value="Unassembled WGS sequence"/>
</dbReference>
<keyword evidence="2" id="KW-0963">Cytoplasm</keyword>
<dbReference type="EMBL" id="LWDE02000235">
    <property type="protein sequence ID" value="KAE8251068.1"/>
    <property type="molecule type" value="Genomic_DNA"/>
</dbReference>
<feature type="compositionally biased region" description="Acidic residues" evidence="3">
    <location>
        <begin position="1139"/>
        <end position="1152"/>
    </location>
</feature>
<dbReference type="PROSITE" id="PS50010">
    <property type="entry name" value="DH_2"/>
    <property type="match status" value="1"/>
</dbReference>
<gene>
    <name evidence="5" type="ORF">A4X06_0g2824</name>
</gene>
<feature type="compositionally biased region" description="Low complexity" evidence="3">
    <location>
        <begin position="1384"/>
        <end position="1393"/>
    </location>
</feature>
<feature type="compositionally biased region" description="Low complexity" evidence="3">
    <location>
        <begin position="100"/>
        <end position="113"/>
    </location>
</feature>
<feature type="compositionally biased region" description="Polar residues" evidence="3">
    <location>
        <begin position="505"/>
        <end position="522"/>
    </location>
</feature>
<feature type="compositionally biased region" description="Low complexity" evidence="3">
    <location>
        <begin position="192"/>
        <end position="207"/>
    </location>
</feature>
<feature type="region of interest" description="Disordered" evidence="3">
    <location>
        <begin position="327"/>
        <end position="348"/>
    </location>
</feature>
<feature type="compositionally biased region" description="Low complexity" evidence="3">
    <location>
        <begin position="150"/>
        <end position="163"/>
    </location>
</feature>
<dbReference type="InterPro" id="IPR051480">
    <property type="entry name" value="Endocytic_GEF_Adapter"/>
</dbReference>
<feature type="compositionally biased region" description="Pro residues" evidence="3">
    <location>
        <begin position="407"/>
        <end position="417"/>
    </location>
</feature>
<feature type="compositionally biased region" description="Low complexity" evidence="3">
    <location>
        <begin position="481"/>
        <end position="493"/>
    </location>
</feature>
<organism evidence="5 6">
    <name type="scientific">Tilletia controversa</name>
    <name type="common">dwarf bunt fungus</name>
    <dbReference type="NCBI Taxonomy" id="13291"/>
    <lineage>
        <taxon>Eukaryota</taxon>
        <taxon>Fungi</taxon>
        <taxon>Dikarya</taxon>
        <taxon>Basidiomycota</taxon>
        <taxon>Ustilaginomycotina</taxon>
        <taxon>Exobasidiomycetes</taxon>
        <taxon>Tilletiales</taxon>
        <taxon>Tilletiaceae</taxon>
        <taxon>Tilletia</taxon>
    </lineage>
</organism>
<feature type="compositionally biased region" description="Polar residues" evidence="3">
    <location>
        <begin position="32"/>
        <end position="51"/>
    </location>
</feature>
<dbReference type="InterPro" id="IPR000219">
    <property type="entry name" value="DH_dom"/>
</dbReference>
<feature type="region of interest" description="Disordered" evidence="3">
    <location>
        <begin position="1007"/>
        <end position="1053"/>
    </location>
</feature>
<feature type="region of interest" description="Disordered" evidence="3">
    <location>
        <begin position="405"/>
        <end position="448"/>
    </location>
</feature>
<evidence type="ECO:0000256" key="2">
    <source>
        <dbReference type="ARBA" id="ARBA00022490"/>
    </source>
</evidence>
<sequence length="1401" mass="141456">MKKFFSRFSTGPTAVAASSSSSSSHSGLPPTDDNSGANPKASSSPNGNGNVRSIAARFESFSSPPASPSVGGGGVLTPSSSILPALQTITNAGLPPPAPAQQQQPSLPSAKSSTPNLPSVILNGNTNTNGSSTGAGGGPGGRRTKEARDASGGSSAANSSSASTTPHHPTKTVAFAPSPKKAVRSPILDNHASSSSAASASASASAAGSPTNLATPPPNNHTSSFSFPTTSSSSSSGGHDRSNGSGGGVGGGVAGGMVENGGGGGGGGGAGSDTDLLRSFAKPTAASLARAAFRSGSPQLSTASGGSASLYSKRISLPSRSLLEAGGREGSLSYQSTGARGVGGPSWSEMTEDDLVMNLGPRERTRQEVLWEIVASEERYVHELQRTQLFYLEALLHPYRFSTKELPLPPNSPPPGMPQQQSASSSANGEGAGMAMGMGNNGAENFAPSKLTETVPEHPVELPIAARWMNTSSGATVGVNGTSSPSAGSSSSRAGGGGPPSTAAIIQSSYRPLAGSRSSTGSPRLPGAALPSTPGGGAGPSGSRTASGGAPPASSSSSNNKPTRSATFEALSVPAQPHPLSRSEDVSNSNSSSSPKTSSPSASRKGRRGASLAASASSAWKGKLPMFPTFPGSSQGRGAPDPLEVLLPVSLPTPVRIVLETISEGLLHEHALLSDALKNRYQEQWPLVRTLADVFLKHSFLLQHYARYVCHLERALEFLEEAALMERAMRGKRIRKEKMTQTVAVGRAIAALEIIAAERGEPGLALFISKPFQRLLKYPLLFQNLLFHTDPSTYEFESTVGMVVEVERIVRSIEDEKVSAEERDRSRDAFARIDGITDKAVLKPKADRTLVEEKPLYDEGPRRALSESRTEGVGLANSEALTSELTSGPRASVGKASGAAAAAAAAAAAGLDGPSSSLRAMLKSKRSFRRLSDFLGPSGLGAGGDGEKGGASGSGSGAGGGNNNNNSSSSPGGSAPTKAPNLGSKRDLWVIRFSDVELRCQRTGTTTLPMVSSAALRPEGQPGPPGSTSPQQGGGGGGGGTEDEVPDFASRAQYSKERLRALRNTTLRAKTRNLYKFIAVQSWKTAAPSAAAAAYAARRAEGLARAIEEVEAESESDLDGEGESDTDEDEGGGQGLGIQEEDGPTESEESGGEEFGTGNAGGGGGGGAGGNQERFVREAKLSFSYWGDDRVEPRPSATYSSASTKSPALSSVAAFRAAKEAKEANSAAATSAAANGNSNGNGNGNGAGAGAGAGPHGSNVNTNGHGPHSASSASSSAGGGGGGGAQMSGRGDLSHLVQSAGSTPNLRSLSPSKRLAAESVVAGSHAGPRVQKFGNRLRSAAPATGAESYGHGTHDSSVGSSSGRVSGTLGSSYGGSGTVGGRTSGTTGQSKSGRVSNSSYR</sequence>
<dbReference type="Pfam" id="PF00621">
    <property type="entry name" value="RhoGEF"/>
    <property type="match status" value="1"/>
</dbReference>
<protein>
    <recommendedName>
        <fullName evidence="4">DH domain-containing protein</fullName>
    </recommendedName>
</protein>
<feature type="region of interest" description="Disordered" evidence="3">
    <location>
        <begin position="935"/>
        <end position="982"/>
    </location>
</feature>
<comment type="caution">
    <text evidence="5">The sequence shown here is derived from an EMBL/GenBank/DDBJ whole genome shotgun (WGS) entry which is preliminary data.</text>
</comment>
<feature type="compositionally biased region" description="Low complexity" evidence="3">
    <location>
        <begin position="586"/>
        <end position="616"/>
    </location>
</feature>
<feature type="compositionally biased region" description="Low complexity" evidence="3">
    <location>
        <begin position="1224"/>
        <end position="1238"/>
    </location>
</feature>
<feature type="compositionally biased region" description="Gly residues" evidence="3">
    <location>
        <begin position="1372"/>
        <end position="1383"/>
    </location>
</feature>
<feature type="compositionally biased region" description="Low complexity" evidence="3">
    <location>
        <begin position="963"/>
        <end position="975"/>
    </location>
</feature>
<dbReference type="GO" id="GO:0035025">
    <property type="term" value="P:positive regulation of Rho protein signal transduction"/>
    <property type="evidence" value="ECO:0007669"/>
    <property type="project" value="TreeGrafter"/>
</dbReference>
<dbReference type="InterPro" id="IPR035899">
    <property type="entry name" value="DBL_dom_sf"/>
</dbReference>
<evidence type="ECO:0000256" key="1">
    <source>
        <dbReference type="ARBA" id="ARBA00004496"/>
    </source>
</evidence>
<feature type="region of interest" description="Disordered" evidence="3">
    <location>
        <begin position="1"/>
        <end position="270"/>
    </location>
</feature>
<evidence type="ECO:0000259" key="4">
    <source>
        <dbReference type="PROSITE" id="PS50010"/>
    </source>
</evidence>
<proteinExistence type="predicted"/>
<feature type="compositionally biased region" description="Gly residues" evidence="3">
    <location>
        <begin position="1239"/>
        <end position="1255"/>
    </location>
</feature>
<feature type="compositionally biased region" description="Low complexity" evidence="3">
    <location>
        <begin position="1200"/>
        <end position="1216"/>
    </location>
</feature>
<keyword evidence="6" id="KW-1185">Reference proteome</keyword>
<feature type="compositionally biased region" description="Gly residues" evidence="3">
    <location>
        <begin position="1277"/>
        <end position="1286"/>
    </location>
</feature>
<evidence type="ECO:0000256" key="3">
    <source>
        <dbReference type="SAM" id="MobiDB-lite"/>
    </source>
</evidence>
<feature type="compositionally biased region" description="Gly residues" evidence="3">
    <location>
        <begin position="1153"/>
        <end position="1170"/>
    </location>
</feature>
<dbReference type="PANTHER" id="PTHR46006">
    <property type="entry name" value="RHO GUANINE NUCLEOTIDE EXCHANGE FACTOR AT 64C, ISOFORM A"/>
    <property type="match status" value="1"/>
</dbReference>
<feature type="compositionally biased region" description="Polar residues" evidence="3">
    <location>
        <begin position="1296"/>
        <end position="1311"/>
    </location>
</feature>
<dbReference type="GO" id="GO:0005085">
    <property type="term" value="F:guanyl-nucleotide exchange factor activity"/>
    <property type="evidence" value="ECO:0007669"/>
    <property type="project" value="InterPro"/>
</dbReference>
<dbReference type="PANTHER" id="PTHR46006:SF7">
    <property type="entry name" value="DH DOMAIN-CONTAINING PROTEIN"/>
    <property type="match status" value="1"/>
</dbReference>
<evidence type="ECO:0000313" key="6">
    <source>
        <dbReference type="Proteomes" id="UP000077684"/>
    </source>
</evidence>
<feature type="compositionally biased region" description="Acidic residues" evidence="3">
    <location>
        <begin position="1109"/>
        <end position="1131"/>
    </location>
</feature>